<keyword evidence="1" id="KW-0067">ATP-binding</keyword>
<dbReference type="InterPro" id="IPR017441">
    <property type="entry name" value="Protein_kinase_ATP_BS"/>
</dbReference>
<proteinExistence type="predicted"/>
<dbReference type="AlphaFoldDB" id="A0AAV5FLR2"/>
<dbReference type="PANTHER" id="PTHR45707:SF43">
    <property type="entry name" value="PROTEIN KINASE DOMAIN-CONTAINING PROTEIN"/>
    <property type="match status" value="1"/>
</dbReference>
<name>A0AAV5FLR2_ELECO</name>
<feature type="domain" description="Protein kinase" evidence="2">
    <location>
        <begin position="12"/>
        <end position="115"/>
    </location>
</feature>
<reference evidence="3" key="1">
    <citation type="journal article" date="2018" name="DNA Res.">
        <title>Multiple hybrid de novo genome assembly of finger millet, an orphan allotetraploid crop.</title>
        <authorList>
            <person name="Hatakeyama M."/>
            <person name="Aluri S."/>
            <person name="Balachadran M.T."/>
            <person name="Sivarajan S.R."/>
            <person name="Patrignani A."/>
            <person name="Gruter S."/>
            <person name="Poveda L."/>
            <person name="Shimizu-Inatsugi R."/>
            <person name="Baeten J."/>
            <person name="Francoijs K.J."/>
            <person name="Nataraja K.N."/>
            <person name="Reddy Y.A.N."/>
            <person name="Phadnis S."/>
            <person name="Ravikumar R.L."/>
            <person name="Schlapbach R."/>
            <person name="Sreeman S.M."/>
            <person name="Shimizu K.K."/>
        </authorList>
    </citation>
    <scope>NUCLEOTIDE SEQUENCE</scope>
</reference>
<dbReference type="PANTHER" id="PTHR45707">
    <property type="entry name" value="C2 CALCIUM/LIPID-BINDING PLANT PHOSPHORIBOSYLTRANSFERASE FAMILY PROTEIN"/>
    <property type="match status" value="1"/>
</dbReference>
<feature type="binding site" evidence="1">
    <location>
        <position position="39"/>
    </location>
    <ligand>
        <name>ATP</name>
        <dbReference type="ChEBI" id="CHEBI:30616"/>
    </ligand>
</feature>
<dbReference type="Pfam" id="PF07714">
    <property type="entry name" value="PK_Tyr_Ser-Thr"/>
    <property type="match status" value="1"/>
</dbReference>
<dbReference type="InterPro" id="IPR001245">
    <property type="entry name" value="Ser-Thr/Tyr_kinase_cat_dom"/>
</dbReference>
<dbReference type="Gene3D" id="3.30.200.20">
    <property type="entry name" value="Phosphorylase Kinase, domain 1"/>
    <property type="match status" value="1"/>
</dbReference>
<dbReference type="PROSITE" id="PS00107">
    <property type="entry name" value="PROTEIN_KINASE_ATP"/>
    <property type="match status" value="1"/>
</dbReference>
<dbReference type="GO" id="GO:0004672">
    <property type="term" value="F:protein kinase activity"/>
    <property type="evidence" value="ECO:0007669"/>
    <property type="project" value="InterPro"/>
</dbReference>
<gene>
    <name evidence="3" type="primary">gb24491</name>
    <name evidence="3" type="ORF">PR202_gb24491</name>
</gene>
<dbReference type="SUPFAM" id="SSF56112">
    <property type="entry name" value="Protein kinase-like (PK-like)"/>
    <property type="match status" value="1"/>
</dbReference>
<dbReference type="PROSITE" id="PS50011">
    <property type="entry name" value="PROTEIN_KINASE_DOM"/>
    <property type="match status" value="1"/>
</dbReference>
<dbReference type="Proteomes" id="UP001054889">
    <property type="component" value="Unassembled WGS sequence"/>
</dbReference>
<dbReference type="GO" id="GO:0005524">
    <property type="term" value="F:ATP binding"/>
    <property type="evidence" value="ECO:0007669"/>
    <property type="project" value="UniProtKB-UniRule"/>
</dbReference>
<sequence>MLSFTVIKSITKNFSKEIGRGGFGVVYLGALRNGMVAVKMLSTLLDMEDKQFVDEINCLIRAKHKNIVRLLGYCADTQGEMMKFNGRYVLVDRRQRFLCFEYAHNGSLDSYLEGA</sequence>
<dbReference type="EMBL" id="BQKI01000088">
    <property type="protein sequence ID" value="GJN35691.1"/>
    <property type="molecule type" value="Genomic_DNA"/>
</dbReference>
<evidence type="ECO:0000313" key="3">
    <source>
        <dbReference type="EMBL" id="GJN35691.1"/>
    </source>
</evidence>
<comment type="caution">
    <text evidence="3">The sequence shown here is derived from an EMBL/GenBank/DDBJ whole genome shotgun (WGS) entry which is preliminary data.</text>
</comment>
<evidence type="ECO:0000259" key="2">
    <source>
        <dbReference type="PROSITE" id="PS50011"/>
    </source>
</evidence>
<evidence type="ECO:0000313" key="4">
    <source>
        <dbReference type="Proteomes" id="UP001054889"/>
    </source>
</evidence>
<dbReference type="InterPro" id="IPR000719">
    <property type="entry name" value="Prot_kinase_dom"/>
</dbReference>
<organism evidence="3 4">
    <name type="scientific">Eleusine coracana subsp. coracana</name>
    <dbReference type="NCBI Taxonomy" id="191504"/>
    <lineage>
        <taxon>Eukaryota</taxon>
        <taxon>Viridiplantae</taxon>
        <taxon>Streptophyta</taxon>
        <taxon>Embryophyta</taxon>
        <taxon>Tracheophyta</taxon>
        <taxon>Spermatophyta</taxon>
        <taxon>Magnoliopsida</taxon>
        <taxon>Liliopsida</taxon>
        <taxon>Poales</taxon>
        <taxon>Poaceae</taxon>
        <taxon>PACMAD clade</taxon>
        <taxon>Chloridoideae</taxon>
        <taxon>Cynodonteae</taxon>
        <taxon>Eleusininae</taxon>
        <taxon>Eleusine</taxon>
    </lineage>
</organism>
<evidence type="ECO:0000256" key="1">
    <source>
        <dbReference type="PROSITE-ProRule" id="PRU10141"/>
    </source>
</evidence>
<protein>
    <recommendedName>
        <fullName evidence="2">Protein kinase domain-containing protein</fullName>
    </recommendedName>
</protein>
<reference evidence="3" key="2">
    <citation type="submission" date="2021-12" db="EMBL/GenBank/DDBJ databases">
        <title>Resequencing data analysis of finger millet.</title>
        <authorList>
            <person name="Hatakeyama M."/>
            <person name="Aluri S."/>
            <person name="Balachadran M.T."/>
            <person name="Sivarajan S.R."/>
            <person name="Poveda L."/>
            <person name="Shimizu-Inatsugi R."/>
            <person name="Schlapbach R."/>
            <person name="Sreeman S.M."/>
            <person name="Shimizu K.K."/>
        </authorList>
    </citation>
    <scope>NUCLEOTIDE SEQUENCE</scope>
</reference>
<keyword evidence="1" id="KW-0547">Nucleotide-binding</keyword>
<accession>A0AAV5FLR2</accession>
<keyword evidence="4" id="KW-1185">Reference proteome</keyword>
<dbReference type="InterPro" id="IPR011009">
    <property type="entry name" value="Kinase-like_dom_sf"/>
</dbReference>